<reference evidence="1 2" key="1">
    <citation type="submission" date="2021-06" db="EMBL/GenBank/DDBJ databases">
        <title>Caerostris extrusa draft genome.</title>
        <authorList>
            <person name="Kono N."/>
            <person name="Arakawa K."/>
        </authorList>
    </citation>
    <scope>NUCLEOTIDE SEQUENCE [LARGE SCALE GENOMIC DNA]</scope>
</reference>
<evidence type="ECO:0000313" key="2">
    <source>
        <dbReference type="Proteomes" id="UP001054945"/>
    </source>
</evidence>
<sequence length="122" mass="14619">MLKSESYMFEFSSITSEIRRLQVKQEHVLKEQEKQVQQLRRGVYIHTNLYIEADKQALFGKRRKAPEYVQKKIKYALKKIQDEKKELEILNEKINSLYFTESELNDACETEQLLTSEMIKKN</sequence>
<keyword evidence="2" id="KW-1185">Reference proteome</keyword>
<protein>
    <recommendedName>
        <fullName evidence="3">Flagellar FliJ protein</fullName>
    </recommendedName>
</protein>
<dbReference type="Proteomes" id="UP001054945">
    <property type="component" value="Unassembled WGS sequence"/>
</dbReference>
<evidence type="ECO:0000313" key="1">
    <source>
        <dbReference type="EMBL" id="GIX83558.1"/>
    </source>
</evidence>
<gene>
    <name evidence="1" type="primary">AVEN_97177_1</name>
    <name evidence="1" type="ORF">CEXT_406121</name>
</gene>
<dbReference type="AlphaFoldDB" id="A0AAV4NGD4"/>
<dbReference type="EMBL" id="BPLR01020877">
    <property type="protein sequence ID" value="GIX83558.1"/>
    <property type="molecule type" value="Genomic_DNA"/>
</dbReference>
<accession>A0AAV4NGD4</accession>
<evidence type="ECO:0008006" key="3">
    <source>
        <dbReference type="Google" id="ProtNLM"/>
    </source>
</evidence>
<proteinExistence type="predicted"/>
<name>A0AAV4NGD4_CAEEX</name>
<organism evidence="1 2">
    <name type="scientific">Caerostris extrusa</name>
    <name type="common">Bark spider</name>
    <name type="synonym">Caerostris bankana</name>
    <dbReference type="NCBI Taxonomy" id="172846"/>
    <lineage>
        <taxon>Eukaryota</taxon>
        <taxon>Metazoa</taxon>
        <taxon>Ecdysozoa</taxon>
        <taxon>Arthropoda</taxon>
        <taxon>Chelicerata</taxon>
        <taxon>Arachnida</taxon>
        <taxon>Araneae</taxon>
        <taxon>Araneomorphae</taxon>
        <taxon>Entelegynae</taxon>
        <taxon>Araneoidea</taxon>
        <taxon>Araneidae</taxon>
        <taxon>Caerostris</taxon>
    </lineage>
</organism>
<comment type="caution">
    <text evidence="1">The sequence shown here is derived from an EMBL/GenBank/DDBJ whole genome shotgun (WGS) entry which is preliminary data.</text>
</comment>